<dbReference type="InterPro" id="IPR023286">
    <property type="entry name" value="ABATE_dom_sf"/>
</dbReference>
<dbReference type="PANTHER" id="PTHR35525:SF3">
    <property type="entry name" value="BLL6575 PROTEIN"/>
    <property type="match status" value="1"/>
</dbReference>
<organism evidence="3 4">
    <name type="scientific">Actinospica durhamensis</name>
    <dbReference type="NCBI Taxonomy" id="1508375"/>
    <lineage>
        <taxon>Bacteria</taxon>
        <taxon>Bacillati</taxon>
        <taxon>Actinomycetota</taxon>
        <taxon>Actinomycetes</taxon>
        <taxon>Catenulisporales</taxon>
        <taxon>Actinospicaceae</taxon>
        <taxon>Actinospica</taxon>
    </lineage>
</organism>
<dbReference type="PANTHER" id="PTHR35525">
    <property type="entry name" value="BLL6575 PROTEIN"/>
    <property type="match status" value="1"/>
</dbReference>
<dbReference type="EMBL" id="JAGSOG010000460">
    <property type="protein sequence ID" value="MBR7839484.1"/>
    <property type="molecule type" value="Genomic_DNA"/>
</dbReference>
<name>A0A941F0Q1_9ACTN</name>
<evidence type="ECO:0000313" key="3">
    <source>
        <dbReference type="EMBL" id="MBR7839484.1"/>
    </source>
</evidence>
<dbReference type="SUPFAM" id="SSF160904">
    <property type="entry name" value="Jann2411-like"/>
    <property type="match status" value="1"/>
</dbReference>
<feature type="domain" description="Zinc finger CGNR" evidence="2">
    <location>
        <begin position="178"/>
        <end position="218"/>
    </location>
</feature>
<dbReference type="Proteomes" id="UP000675781">
    <property type="component" value="Unassembled WGS sequence"/>
</dbReference>
<keyword evidence="4" id="KW-1185">Reference proteome</keyword>
<protein>
    <submittedName>
        <fullName evidence="3">CGNR zinc finger domain-containing protein</fullName>
    </submittedName>
</protein>
<dbReference type="InterPro" id="IPR021005">
    <property type="entry name" value="Znf_CGNR"/>
</dbReference>
<dbReference type="Pfam" id="PF11706">
    <property type="entry name" value="zf-CGNR"/>
    <property type="match status" value="1"/>
</dbReference>
<dbReference type="Gene3D" id="1.10.3300.10">
    <property type="entry name" value="Jann2411-like domain"/>
    <property type="match status" value="1"/>
</dbReference>
<dbReference type="AlphaFoldDB" id="A0A941F0Q1"/>
<feature type="region of interest" description="Disordered" evidence="1">
    <location>
        <begin position="216"/>
        <end position="235"/>
    </location>
</feature>
<evidence type="ECO:0000256" key="1">
    <source>
        <dbReference type="SAM" id="MobiDB-lite"/>
    </source>
</evidence>
<reference evidence="3" key="1">
    <citation type="submission" date="2021-04" db="EMBL/GenBank/DDBJ databases">
        <title>Genome based classification of Actinospica acidithermotolerans sp. nov., an actinobacterium isolated from an Indonesian hot spring.</title>
        <authorList>
            <person name="Kusuma A.B."/>
            <person name="Putra K.E."/>
            <person name="Nafisah S."/>
            <person name="Loh J."/>
            <person name="Nouioui I."/>
            <person name="Goodfellow M."/>
        </authorList>
    </citation>
    <scope>NUCLEOTIDE SEQUENCE</scope>
    <source>
        <strain evidence="3">CSCA 57</strain>
    </source>
</reference>
<evidence type="ECO:0000259" key="2">
    <source>
        <dbReference type="Pfam" id="PF11706"/>
    </source>
</evidence>
<proteinExistence type="predicted"/>
<dbReference type="InterPro" id="IPR010852">
    <property type="entry name" value="ABATE"/>
</dbReference>
<gene>
    <name evidence="3" type="ORF">KDL01_39880</name>
</gene>
<accession>A0A941F0Q1</accession>
<comment type="caution">
    <text evidence="3">The sequence shown here is derived from an EMBL/GenBank/DDBJ whole genome shotgun (WGS) entry which is preliminary data.</text>
</comment>
<dbReference type="Pfam" id="PF07336">
    <property type="entry name" value="ABATE"/>
    <property type="match status" value="1"/>
</dbReference>
<evidence type="ECO:0000313" key="4">
    <source>
        <dbReference type="Proteomes" id="UP000675781"/>
    </source>
</evidence>
<sequence>MMESSENSSSDAAEQEVGMHRWLALELAGTIRHDGNGGVADELSTPAQLSAWIQAQQAEHTLPELRHADTPFAVDEYARNAVVSVRTAVRALLARAVAPAAPSRADADRLPKAADALDHLNLVAARVPATLSLHWPTDPGHAPTTRFTEAATTDPLDRLTSILAREAMLFLADEDSRRLAACSAPRCVRYFLKEHGRQEYCKPSCSNRARVARHYQRRQEAATSELETGSAGEVDAAGSVGAMGAAGSAGQSVAEQGKP</sequence>